<sequence length="104" mass="11544">MVRKKCDIGSTTLGCSRCVAASIPCEIESDTYVHQNLINNRWRYSSATVLASQPFIDRTIQSDNTVWTSKSSHKIEPVIHVLITAFEGVLERLVDGSVCIESLC</sequence>
<evidence type="ECO:0008006" key="3">
    <source>
        <dbReference type="Google" id="ProtNLM"/>
    </source>
</evidence>
<keyword evidence="2" id="KW-1185">Reference proteome</keyword>
<proteinExistence type="predicted"/>
<comment type="caution">
    <text evidence="1">The sequence shown here is derived from an EMBL/GenBank/DDBJ whole genome shotgun (WGS) entry which is preliminary data.</text>
</comment>
<dbReference type="EMBL" id="MCGO01000030">
    <property type="protein sequence ID" value="ORY41905.1"/>
    <property type="molecule type" value="Genomic_DNA"/>
</dbReference>
<evidence type="ECO:0000313" key="2">
    <source>
        <dbReference type="Proteomes" id="UP000193642"/>
    </source>
</evidence>
<reference evidence="1 2" key="1">
    <citation type="submission" date="2016-07" db="EMBL/GenBank/DDBJ databases">
        <title>Pervasive Adenine N6-methylation of Active Genes in Fungi.</title>
        <authorList>
            <consortium name="DOE Joint Genome Institute"/>
            <person name="Mondo S.J."/>
            <person name="Dannebaum R.O."/>
            <person name="Kuo R.C."/>
            <person name="Labutti K."/>
            <person name="Haridas S."/>
            <person name="Kuo A."/>
            <person name="Salamov A."/>
            <person name="Ahrendt S.R."/>
            <person name="Lipzen A."/>
            <person name="Sullivan W."/>
            <person name="Andreopoulos W.B."/>
            <person name="Clum A."/>
            <person name="Lindquist E."/>
            <person name="Daum C."/>
            <person name="Ramamoorthy G.K."/>
            <person name="Gryganskyi A."/>
            <person name="Culley D."/>
            <person name="Magnuson J.K."/>
            <person name="James T.Y."/>
            <person name="O'Malley M.A."/>
            <person name="Stajich J.E."/>
            <person name="Spatafora J.W."/>
            <person name="Visel A."/>
            <person name="Grigoriev I.V."/>
        </authorList>
    </citation>
    <scope>NUCLEOTIDE SEQUENCE [LARGE SCALE GENOMIC DNA]</scope>
    <source>
        <strain evidence="1 2">JEL800</strain>
    </source>
</reference>
<dbReference type="Proteomes" id="UP000193642">
    <property type="component" value="Unassembled WGS sequence"/>
</dbReference>
<accession>A0A1Y2C6J8</accession>
<dbReference type="AlphaFoldDB" id="A0A1Y2C6J8"/>
<gene>
    <name evidence="1" type="ORF">BCR33DRAFT_718563</name>
</gene>
<protein>
    <recommendedName>
        <fullName evidence="3">Zn(2)-C6 fungal-type domain-containing protein</fullName>
    </recommendedName>
</protein>
<evidence type="ECO:0000313" key="1">
    <source>
        <dbReference type="EMBL" id="ORY41905.1"/>
    </source>
</evidence>
<name>A0A1Y2C6J8_9FUNG</name>
<organism evidence="1 2">
    <name type="scientific">Rhizoclosmatium globosum</name>
    <dbReference type="NCBI Taxonomy" id="329046"/>
    <lineage>
        <taxon>Eukaryota</taxon>
        <taxon>Fungi</taxon>
        <taxon>Fungi incertae sedis</taxon>
        <taxon>Chytridiomycota</taxon>
        <taxon>Chytridiomycota incertae sedis</taxon>
        <taxon>Chytridiomycetes</taxon>
        <taxon>Chytridiales</taxon>
        <taxon>Chytriomycetaceae</taxon>
        <taxon>Rhizoclosmatium</taxon>
    </lineage>
</organism>